<dbReference type="AlphaFoldDB" id="A0A0S4SUI4"/>
<evidence type="ECO:0000313" key="4">
    <source>
        <dbReference type="Proteomes" id="UP000052237"/>
    </source>
</evidence>
<organism evidence="2 4">
    <name type="scientific">Campylobacter hyointestinalis subsp. hyointestinalis</name>
    <dbReference type="NCBI Taxonomy" id="91352"/>
    <lineage>
        <taxon>Bacteria</taxon>
        <taxon>Pseudomonadati</taxon>
        <taxon>Campylobacterota</taxon>
        <taxon>Epsilonproteobacteria</taxon>
        <taxon>Campylobacterales</taxon>
        <taxon>Campylobacteraceae</taxon>
        <taxon>Campylobacter</taxon>
    </lineage>
</organism>
<protein>
    <submittedName>
        <fullName evidence="2">Ribosomal RNA small subunit methyltransferase E</fullName>
        <ecNumber evidence="2">2.1.1.-</ecNumber>
    </submittedName>
</protein>
<comment type="caution">
    <text evidence="2">The sequence shown here is derived from an EMBL/GenBank/DDBJ whole genome shotgun (WGS) entry which is preliminary data.</text>
</comment>
<dbReference type="GO" id="GO:0008168">
    <property type="term" value="F:methyltransferase activity"/>
    <property type="evidence" value="ECO:0007669"/>
    <property type="project" value="UniProtKB-KW"/>
</dbReference>
<keyword evidence="2" id="KW-0489">Methyltransferase</keyword>
<dbReference type="Proteomes" id="UP000052245">
    <property type="component" value="Unassembled WGS sequence"/>
</dbReference>
<evidence type="ECO:0000313" key="3">
    <source>
        <dbReference type="EMBL" id="CUU91205.1"/>
    </source>
</evidence>
<dbReference type="EMBL" id="FAVC01000003">
    <property type="protein sequence ID" value="CUU91205.1"/>
    <property type="molecule type" value="Genomic_DNA"/>
</dbReference>
<keyword evidence="2" id="KW-0808">Transferase</keyword>
<feature type="transmembrane region" description="Helical" evidence="1">
    <location>
        <begin position="44"/>
        <end position="69"/>
    </location>
</feature>
<feature type="transmembrane region" description="Helical" evidence="1">
    <location>
        <begin position="12"/>
        <end position="32"/>
    </location>
</feature>
<dbReference type="RefSeq" id="WP_059430448.1">
    <property type="nucleotide sequence ID" value="NZ_FAUU01000004.1"/>
</dbReference>
<keyword evidence="1" id="KW-1133">Transmembrane helix</keyword>
<name>A0A0S4SUI4_CAMHY</name>
<keyword evidence="4" id="KW-1185">Reference proteome</keyword>
<accession>A0A0S4SUI4</accession>
<evidence type="ECO:0000313" key="2">
    <source>
        <dbReference type="EMBL" id="CUU82194.1"/>
    </source>
</evidence>
<evidence type="ECO:0000313" key="5">
    <source>
        <dbReference type="Proteomes" id="UP000052245"/>
    </source>
</evidence>
<keyword evidence="1" id="KW-0472">Membrane</keyword>
<gene>
    <name evidence="2" type="ORF">ERS686654_01289</name>
    <name evidence="3" type="ORF">ERS739223_01697</name>
</gene>
<evidence type="ECO:0000256" key="1">
    <source>
        <dbReference type="SAM" id="Phobius"/>
    </source>
</evidence>
<dbReference type="GO" id="GO:0032259">
    <property type="term" value="P:methylation"/>
    <property type="evidence" value="ECO:0007669"/>
    <property type="project" value="UniProtKB-KW"/>
</dbReference>
<accession>A0A9W5EZU1</accession>
<proteinExistence type="predicted"/>
<reference evidence="4 5" key="1">
    <citation type="submission" date="2015-11" db="EMBL/GenBank/DDBJ databases">
        <authorList>
            <consortium name="Pathogen Informatics"/>
        </authorList>
    </citation>
    <scope>NUCLEOTIDE SEQUENCE [LARGE SCALE GENOMIC DNA]</scope>
    <source>
        <strain evidence="2 4">006A-0059</strain>
        <strain evidence="3 5">007A-0283</strain>
    </source>
</reference>
<sequence length="135" mass="15646">MSEVYEMSLNLHLLFIKVLFGLLILHILLVFVGDTAKFAYIKRLMYFLPTYYLFMAFVFFTGILNLAITHFSVGISVWIMIFCWIALIPLGAIGFKRLKRVKVTKEFDKFKKFMLVKTVCEIALVVFATLIGVLF</sequence>
<dbReference type="EC" id="2.1.1.-" evidence="2"/>
<feature type="transmembrane region" description="Helical" evidence="1">
    <location>
        <begin position="115"/>
        <end position="134"/>
    </location>
</feature>
<dbReference type="EMBL" id="FAVB01000003">
    <property type="protein sequence ID" value="CUU82194.1"/>
    <property type="molecule type" value="Genomic_DNA"/>
</dbReference>
<feature type="transmembrane region" description="Helical" evidence="1">
    <location>
        <begin position="75"/>
        <end position="95"/>
    </location>
</feature>
<keyword evidence="1" id="KW-0812">Transmembrane</keyword>
<dbReference type="Proteomes" id="UP000052237">
    <property type="component" value="Unassembled WGS sequence"/>
</dbReference>